<organism evidence="8 9">
    <name type="scientific">Colwellia maritima</name>
    <dbReference type="NCBI Taxonomy" id="2912588"/>
    <lineage>
        <taxon>Bacteria</taxon>
        <taxon>Pseudomonadati</taxon>
        <taxon>Pseudomonadota</taxon>
        <taxon>Gammaproteobacteria</taxon>
        <taxon>Alteromonadales</taxon>
        <taxon>Colwelliaceae</taxon>
        <taxon>Colwellia</taxon>
    </lineage>
</organism>
<comment type="caution">
    <text evidence="8">The sequence shown here is derived from an EMBL/GenBank/DDBJ whole genome shotgun (WGS) entry which is preliminary data.</text>
</comment>
<dbReference type="Pfam" id="PF08534">
    <property type="entry name" value="Redoxin"/>
    <property type="match status" value="1"/>
</dbReference>
<dbReference type="Proteomes" id="UP001139646">
    <property type="component" value="Unassembled WGS sequence"/>
</dbReference>
<proteinExistence type="inferred from homology"/>
<dbReference type="InterPro" id="IPR002065">
    <property type="entry name" value="TPX"/>
</dbReference>
<keyword evidence="2 6" id="KW-0049">Antioxidant</keyword>
<dbReference type="EMBL" id="JAKKSL010000001">
    <property type="protein sequence ID" value="MCI2282349.1"/>
    <property type="molecule type" value="Genomic_DNA"/>
</dbReference>
<keyword evidence="3 6" id="KW-0560">Oxidoreductase</keyword>
<dbReference type="PANTHER" id="PTHR43110">
    <property type="entry name" value="THIOL PEROXIDASE"/>
    <property type="match status" value="1"/>
</dbReference>
<accession>A0ABS9WWP4</accession>
<dbReference type="Gene3D" id="3.40.30.10">
    <property type="entry name" value="Glutaredoxin"/>
    <property type="match status" value="1"/>
</dbReference>
<evidence type="ECO:0000256" key="2">
    <source>
        <dbReference type="ARBA" id="ARBA00022862"/>
    </source>
</evidence>
<evidence type="ECO:0000256" key="1">
    <source>
        <dbReference type="ARBA" id="ARBA00022559"/>
    </source>
</evidence>
<dbReference type="InterPro" id="IPR013740">
    <property type="entry name" value="Redoxin"/>
</dbReference>
<dbReference type="HAMAP" id="MF_00269">
    <property type="entry name" value="Tpx"/>
    <property type="match status" value="1"/>
</dbReference>
<evidence type="ECO:0000256" key="5">
    <source>
        <dbReference type="ARBA" id="ARBA00023284"/>
    </source>
</evidence>
<dbReference type="InterPro" id="IPR036249">
    <property type="entry name" value="Thioredoxin-like_sf"/>
</dbReference>
<feature type="disulfide bond" description="Redox-active" evidence="6">
    <location>
        <begin position="60"/>
        <end position="94"/>
    </location>
</feature>
<feature type="active site" description="Cysteine sulfenic acid (-SOH) intermediate" evidence="6">
    <location>
        <position position="60"/>
    </location>
</feature>
<dbReference type="PROSITE" id="PS01265">
    <property type="entry name" value="TPX"/>
    <property type="match status" value="1"/>
</dbReference>
<evidence type="ECO:0000256" key="6">
    <source>
        <dbReference type="HAMAP-Rule" id="MF_00269"/>
    </source>
</evidence>
<reference evidence="8" key="1">
    <citation type="submission" date="2022-01" db="EMBL/GenBank/DDBJ databases">
        <title>Colwellia maritima, isolated from seawater.</title>
        <authorList>
            <person name="Kristyanto S."/>
            <person name="Jung J."/>
            <person name="Jeon C.O."/>
        </authorList>
    </citation>
    <scope>NUCLEOTIDE SEQUENCE</scope>
    <source>
        <strain evidence="8">MSW7</strain>
    </source>
</reference>
<comment type="similarity">
    <text evidence="6">Belongs to the peroxiredoxin family. Tpx subfamily.</text>
</comment>
<evidence type="ECO:0000256" key="3">
    <source>
        <dbReference type="ARBA" id="ARBA00023002"/>
    </source>
</evidence>
<dbReference type="GO" id="GO:0004601">
    <property type="term" value="F:peroxidase activity"/>
    <property type="evidence" value="ECO:0007669"/>
    <property type="project" value="UniProtKB-KW"/>
</dbReference>
<dbReference type="InterPro" id="IPR018219">
    <property type="entry name" value="Tpx_CS"/>
</dbReference>
<evidence type="ECO:0000256" key="4">
    <source>
        <dbReference type="ARBA" id="ARBA00023157"/>
    </source>
</evidence>
<comment type="subunit">
    <text evidence="6">Homodimer.</text>
</comment>
<dbReference type="RefSeq" id="WP_242282997.1">
    <property type="nucleotide sequence ID" value="NZ_JAKKSL010000001.1"/>
</dbReference>
<feature type="domain" description="Thioredoxin" evidence="7">
    <location>
        <begin position="18"/>
        <end position="168"/>
    </location>
</feature>
<keyword evidence="4 6" id="KW-1015">Disulfide bond</keyword>
<dbReference type="PANTHER" id="PTHR43110:SF1">
    <property type="entry name" value="THIOL PEROXIDASE"/>
    <property type="match status" value="1"/>
</dbReference>
<dbReference type="InterPro" id="IPR013766">
    <property type="entry name" value="Thioredoxin_domain"/>
</dbReference>
<dbReference type="SUPFAM" id="SSF52833">
    <property type="entry name" value="Thioredoxin-like"/>
    <property type="match status" value="1"/>
</dbReference>
<keyword evidence="1 6" id="KW-0575">Peroxidase</keyword>
<dbReference type="NCBIfam" id="NF001808">
    <property type="entry name" value="PRK00522.1"/>
    <property type="match status" value="1"/>
</dbReference>
<evidence type="ECO:0000259" key="7">
    <source>
        <dbReference type="PROSITE" id="PS51352"/>
    </source>
</evidence>
<dbReference type="CDD" id="cd03014">
    <property type="entry name" value="PRX_Atyp2cys"/>
    <property type="match status" value="1"/>
</dbReference>
<dbReference type="EC" id="1.11.1.24" evidence="6"/>
<gene>
    <name evidence="6 8" type="primary">tpx</name>
    <name evidence="8" type="ORF">L3081_01755</name>
</gene>
<comment type="function">
    <text evidence="6">Thiol-specific peroxidase that catalyzes the reduction of hydrogen peroxide and organic hydroperoxides to water and alcohols, respectively. Plays a role in cell protection against oxidative stress by detoxifying peroxides.</text>
</comment>
<dbReference type="PROSITE" id="PS51352">
    <property type="entry name" value="THIOREDOXIN_2"/>
    <property type="match status" value="1"/>
</dbReference>
<evidence type="ECO:0000313" key="8">
    <source>
        <dbReference type="EMBL" id="MCI2282349.1"/>
    </source>
</evidence>
<comment type="catalytic activity">
    <reaction evidence="6">
        <text>a hydroperoxide + [thioredoxin]-dithiol = an alcohol + [thioredoxin]-disulfide + H2O</text>
        <dbReference type="Rhea" id="RHEA:62620"/>
        <dbReference type="Rhea" id="RHEA-COMP:10698"/>
        <dbReference type="Rhea" id="RHEA-COMP:10700"/>
        <dbReference type="ChEBI" id="CHEBI:15377"/>
        <dbReference type="ChEBI" id="CHEBI:29950"/>
        <dbReference type="ChEBI" id="CHEBI:30879"/>
        <dbReference type="ChEBI" id="CHEBI:35924"/>
        <dbReference type="ChEBI" id="CHEBI:50058"/>
        <dbReference type="EC" id="1.11.1.24"/>
    </reaction>
</comment>
<evidence type="ECO:0000313" key="9">
    <source>
        <dbReference type="Proteomes" id="UP001139646"/>
    </source>
</evidence>
<comment type="miscellaneous">
    <text evidence="6">The active site is a conserved redox-active cysteine residue, the peroxidatic cysteine (C(P)), which makes the nucleophilic attack on the peroxide substrate. The peroxide oxidizes the C(P)-SH to cysteine sulfenic acid (C(P)-SOH), which then reacts with another cysteine residue, the resolving cysteine (C(R)), to form a disulfide bridge. The disulfide is subsequently reduced by an appropriate electron donor to complete the catalytic cycle. In this atypical 2-Cys peroxiredoxin, C(R) is present in the same subunit to form an intramolecular disulfide. The disulfide is subsequently reduced by thioredoxin.</text>
</comment>
<keyword evidence="9" id="KW-1185">Reference proteome</keyword>
<keyword evidence="5 6" id="KW-0676">Redox-active center</keyword>
<sequence length="168" mass="18261">MNKLTFKGQAIEVEGTFPQVGEQAPDFTLIDNALSSISRKDLLGKKAVLNIFPSIDTPVCATQLRTFNHQLSGMKDVTLLFSSLDLPFAYNRFCAAEGIENIITASDYKLSSLAANYGVKMKNGPLGGLYARAVIILNEAHEIIYAERVNEVTDEPNYDAALAVLASS</sequence>
<protein>
    <recommendedName>
        <fullName evidence="6">Thiol peroxidase</fullName>
        <shortName evidence="6">Tpx</shortName>
        <ecNumber evidence="6">1.11.1.24</ecNumber>
    </recommendedName>
    <alternativeName>
        <fullName evidence="6">Peroxiredoxin tpx</fullName>
        <shortName evidence="6">Prx</shortName>
    </alternativeName>
    <alternativeName>
        <fullName evidence="6">Thioredoxin peroxidase</fullName>
    </alternativeName>
    <alternativeName>
        <fullName evidence="6">Thioredoxin-dependent peroxiredoxin</fullName>
    </alternativeName>
</protein>
<dbReference type="InterPro" id="IPR050455">
    <property type="entry name" value="Tpx_Peroxidase_subfamily"/>
</dbReference>
<name>A0ABS9WWP4_9GAMM</name>